<comment type="caution">
    <text evidence="3">The sequence shown here is derived from an EMBL/GenBank/DDBJ whole genome shotgun (WGS) entry which is preliminary data.</text>
</comment>
<sequence length="253" mass="28479">MKKMLLVLCTCIFVFFVSACNESENAGNAESVEVPPILEVDLQVDNDHPNVGDAVTISAKVTQGNESVEDASDVSFEVWEQNSDHEMIVGVHQGNGVYVINKKFDKEGIYSIVSHVTARDQHSMPKIELTVGNPSETENENDHEHTGHVHNHHTVGNITIDFNVPDHLIPNKPIVLETSATLDEKPITDSIVKFEIWEKSDTRHEFIEAEEVESGVYQSTFEFKKTGTFTVVIHIQNEELHEHIQRELIVENE</sequence>
<feature type="domain" description="YtkA-like" evidence="2">
    <location>
        <begin position="38"/>
        <end position="112"/>
    </location>
</feature>
<organism evidence="3 4">
    <name type="scientific">Bacillus mesophilus</name>
    <dbReference type="NCBI Taxonomy" id="1808955"/>
    <lineage>
        <taxon>Bacteria</taxon>
        <taxon>Bacillati</taxon>
        <taxon>Bacillota</taxon>
        <taxon>Bacilli</taxon>
        <taxon>Bacillales</taxon>
        <taxon>Bacillaceae</taxon>
        <taxon>Bacillus</taxon>
    </lineage>
</organism>
<dbReference type="PROSITE" id="PS51257">
    <property type="entry name" value="PROKAR_LIPOPROTEIN"/>
    <property type="match status" value="1"/>
</dbReference>
<evidence type="ECO:0000256" key="1">
    <source>
        <dbReference type="SAM" id="SignalP"/>
    </source>
</evidence>
<name>A0A6M0Q2G0_9BACI</name>
<protein>
    <submittedName>
        <fullName evidence="3">FixH family protein</fullName>
    </submittedName>
</protein>
<feature type="domain" description="YtkA-like" evidence="2">
    <location>
        <begin position="155"/>
        <end position="234"/>
    </location>
</feature>
<keyword evidence="1" id="KW-0732">Signal</keyword>
<evidence type="ECO:0000313" key="4">
    <source>
        <dbReference type="Proteomes" id="UP000481043"/>
    </source>
</evidence>
<dbReference type="EMBL" id="JAAIWM010000001">
    <property type="protein sequence ID" value="NEY70486.1"/>
    <property type="molecule type" value="Genomic_DNA"/>
</dbReference>
<dbReference type="Pfam" id="PF13115">
    <property type="entry name" value="YtkA"/>
    <property type="match status" value="2"/>
</dbReference>
<feature type="signal peptide" evidence="1">
    <location>
        <begin position="1"/>
        <end position="19"/>
    </location>
</feature>
<dbReference type="AlphaFoldDB" id="A0A6M0Q2G0"/>
<keyword evidence="4" id="KW-1185">Reference proteome</keyword>
<accession>A0A6M0Q2G0</accession>
<gene>
    <name evidence="3" type="ORF">G4D63_01910</name>
</gene>
<evidence type="ECO:0000313" key="3">
    <source>
        <dbReference type="EMBL" id="NEY70486.1"/>
    </source>
</evidence>
<dbReference type="InterPro" id="IPR032693">
    <property type="entry name" value="YtkA-like_dom"/>
</dbReference>
<evidence type="ECO:0000259" key="2">
    <source>
        <dbReference type="Pfam" id="PF13115"/>
    </source>
</evidence>
<reference evidence="3 4" key="1">
    <citation type="submission" date="2020-02" db="EMBL/GenBank/DDBJ databases">
        <title>Bacillus aquiflavi sp. nov., isolated from yellow water of strong flavor Chinese baijiu in Yibin region of China.</title>
        <authorList>
            <person name="Xie J."/>
        </authorList>
    </citation>
    <scope>NUCLEOTIDE SEQUENCE [LARGE SCALE GENOMIC DNA]</scope>
    <source>
        <strain evidence="3 4">SA4</strain>
    </source>
</reference>
<feature type="chain" id="PRO_5039084996" evidence="1">
    <location>
        <begin position="20"/>
        <end position="253"/>
    </location>
</feature>
<dbReference type="Proteomes" id="UP000481043">
    <property type="component" value="Unassembled WGS sequence"/>
</dbReference>
<proteinExistence type="predicted"/>